<accession>A0ACB8TN02</accession>
<comment type="caution">
    <text evidence="1">The sequence shown here is derived from an EMBL/GenBank/DDBJ whole genome shotgun (WGS) entry which is preliminary data.</text>
</comment>
<reference evidence="1" key="1">
    <citation type="journal article" date="2021" name="Environ. Microbiol.">
        <title>Gene family expansions and transcriptome signatures uncover fungal adaptations to wood decay.</title>
        <authorList>
            <person name="Hage H."/>
            <person name="Miyauchi S."/>
            <person name="Viragh M."/>
            <person name="Drula E."/>
            <person name="Min B."/>
            <person name="Chaduli D."/>
            <person name="Navarro D."/>
            <person name="Favel A."/>
            <person name="Norest M."/>
            <person name="Lesage-Meessen L."/>
            <person name="Balint B."/>
            <person name="Merenyi Z."/>
            <person name="de Eugenio L."/>
            <person name="Morin E."/>
            <person name="Martinez A.T."/>
            <person name="Baldrian P."/>
            <person name="Stursova M."/>
            <person name="Martinez M.J."/>
            <person name="Novotny C."/>
            <person name="Magnuson J.K."/>
            <person name="Spatafora J.W."/>
            <person name="Maurice S."/>
            <person name="Pangilinan J."/>
            <person name="Andreopoulos W."/>
            <person name="LaButti K."/>
            <person name="Hundley H."/>
            <person name="Na H."/>
            <person name="Kuo A."/>
            <person name="Barry K."/>
            <person name="Lipzen A."/>
            <person name="Henrissat B."/>
            <person name="Riley R."/>
            <person name="Ahrendt S."/>
            <person name="Nagy L.G."/>
            <person name="Grigoriev I.V."/>
            <person name="Martin F."/>
            <person name="Rosso M.N."/>
        </authorList>
    </citation>
    <scope>NUCLEOTIDE SEQUENCE</scope>
    <source>
        <strain evidence="1">CBS 384.51</strain>
    </source>
</reference>
<keyword evidence="2" id="KW-1185">Reference proteome</keyword>
<name>A0ACB8TN02_9APHY</name>
<gene>
    <name evidence="1" type="ORF">BDY19DRAFT_910658</name>
</gene>
<organism evidence="1 2">
    <name type="scientific">Irpex rosettiformis</name>
    <dbReference type="NCBI Taxonomy" id="378272"/>
    <lineage>
        <taxon>Eukaryota</taxon>
        <taxon>Fungi</taxon>
        <taxon>Dikarya</taxon>
        <taxon>Basidiomycota</taxon>
        <taxon>Agaricomycotina</taxon>
        <taxon>Agaricomycetes</taxon>
        <taxon>Polyporales</taxon>
        <taxon>Irpicaceae</taxon>
        <taxon>Irpex</taxon>
    </lineage>
</organism>
<proteinExistence type="predicted"/>
<dbReference type="EMBL" id="MU274970">
    <property type="protein sequence ID" value="KAI0083375.1"/>
    <property type="molecule type" value="Genomic_DNA"/>
</dbReference>
<evidence type="ECO:0000313" key="2">
    <source>
        <dbReference type="Proteomes" id="UP001055072"/>
    </source>
</evidence>
<evidence type="ECO:0000313" key="1">
    <source>
        <dbReference type="EMBL" id="KAI0083375.1"/>
    </source>
</evidence>
<protein>
    <submittedName>
        <fullName evidence="1">Uncharacterized protein</fullName>
    </submittedName>
</protein>
<dbReference type="Proteomes" id="UP001055072">
    <property type="component" value="Unassembled WGS sequence"/>
</dbReference>
<sequence>MSSSTHKMLSLSPTFSPLFSEAEFSNLHISHPTSPFLPNDIIDLIIRNNPDNAKSCSLVSWEWRSVSLPHLFRSFVVHRTHTHEDPRWLQFLVETPWIAKHVQIVQLFGCSLSIKELDTLLISLPSLRSLDLRVTTIDRQGEDSDAEHIFRGTHSLANLNYSPGNDNAWFNNIVDILLLFSNIDSLHTCDSFLPDPPSRAVTQKAAPIITNRSLAGKLQIRSVHVESSQWSVRYYTAPFLSRIDSLRSISSLSIVVEPENLEELSSLLSDGVGVGLKTLSVTLRCKWGESLPEGLETQPIPIELLRPGLATCVALEKFELKVRSQVSDSRLEERAISLVSISINRVWVASIGIIALVPTRGLRHLGLEIFDYSDADVSPFPWDAMNPLLRSLSGVEVINVVMPSEKSWMWAEFKLRGFDNVQLLWLRTTNLLMIGFALFTTLFPKAAQMAEIHLPDELVEHILTNFSLPWNDLLTCSLVTRQWRTVVSPLLFHSLTLAPHRIPRILGSDDSGMDGIIRSLGVTPFVAAHVKTLSIMHIDLDLASLHSLLSLLPALRYLSLRSTCINNINAISLKGPARRHSIRTLEIESLLEDYPSHQQLAHVLALFSHIGRLMFCDNSEMEPSPGWEDVRRYVVSTAAASRIGRLRVHRLNLYDADCSRLFTMAFLNAVGAFRNLISLMVPVYSFYDGDPLNDVLSACGKTLIKLTMKLYLHHDDFKPADVIPIENLRPGLSACTALKIFSLTISLRRETYLPSTHTNGPHIAHLASANWLVVSNMIELVPSKHLHTSDVGVK</sequence>